<dbReference type="Proteomes" id="UP000006377">
    <property type="component" value="Chromosome"/>
</dbReference>
<dbReference type="Pfam" id="PF07396">
    <property type="entry name" value="Porin_O_P"/>
    <property type="match status" value="1"/>
</dbReference>
<evidence type="ECO:0000313" key="2">
    <source>
        <dbReference type="EMBL" id="ABS63690.1"/>
    </source>
</evidence>
<name>A7HUV7_PARL1</name>
<organism evidence="2 3">
    <name type="scientific">Parvibaculum lavamentivorans (strain DS-1 / DSM 13023 / NCIMB 13966)</name>
    <dbReference type="NCBI Taxonomy" id="402881"/>
    <lineage>
        <taxon>Bacteria</taxon>
        <taxon>Pseudomonadati</taxon>
        <taxon>Pseudomonadota</taxon>
        <taxon>Alphaproteobacteria</taxon>
        <taxon>Hyphomicrobiales</taxon>
        <taxon>Parvibaculaceae</taxon>
        <taxon>Parvibaculum</taxon>
    </lineage>
</organism>
<evidence type="ECO:0000256" key="1">
    <source>
        <dbReference type="SAM" id="SignalP"/>
    </source>
</evidence>
<dbReference type="AlphaFoldDB" id="A7HUV7"/>
<reference evidence="2 3" key="1">
    <citation type="journal article" date="2011" name="Stand. Genomic Sci.">
        <title>Complete genome sequence of Parvibaculum lavamentivorans type strain (DS-1(T)).</title>
        <authorList>
            <person name="Schleheck D."/>
            <person name="Weiss M."/>
            <person name="Pitluck S."/>
            <person name="Bruce D."/>
            <person name="Land M.L."/>
            <person name="Han S."/>
            <person name="Saunders E."/>
            <person name="Tapia R."/>
            <person name="Detter C."/>
            <person name="Brettin T."/>
            <person name="Han J."/>
            <person name="Woyke T."/>
            <person name="Goodwin L."/>
            <person name="Pennacchio L."/>
            <person name="Nolan M."/>
            <person name="Cook A.M."/>
            <person name="Kjelleberg S."/>
            <person name="Thomas T."/>
        </authorList>
    </citation>
    <scope>NUCLEOTIDE SEQUENCE [LARGE SCALE GENOMIC DNA]</scope>
    <source>
        <strain evidence="3">DS-1 / DSM 13023 / NCIMB 13966</strain>
    </source>
</reference>
<dbReference type="SUPFAM" id="SSF56935">
    <property type="entry name" value="Porins"/>
    <property type="match status" value="1"/>
</dbReference>
<dbReference type="EMBL" id="CP000774">
    <property type="protein sequence ID" value="ABS63690.1"/>
    <property type="molecule type" value="Genomic_DNA"/>
</dbReference>
<dbReference type="eggNOG" id="COG3746">
    <property type="taxonomic scope" value="Bacteria"/>
</dbReference>
<protein>
    <submittedName>
        <fullName evidence="2">Phosphate-selective porin O and P</fullName>
    </submittedName>
</protein>
<dbReference type="STRING" id="402881.Plav_2076"/>
<feature type="chain" id="PRO_5002709684" evidence="1">
    <location>
        <begin position="34"/>
        <end position="470"/>
    </location>
</feature>
<gene>
    <name evidence="2" type="ordered locus">Plav_2076</name>
</gene>
<sequence length="470" mass="50044">MRKYQLNISTTFKSALFASTALAGAVLAGPAFAGEPVENRVQKLEATILELQRELQTVKDDQAIAAAKPAPESPVIFKGGPAFEAADGSWSFKVRGRIEADAAFYNKSGGNSPIDFNNGTELRRARIGVDGKVLNDWLYRLEADFAKASRNDSASSEIDVKDAYIAFTGIENTRITVGQHKTPNSLEQLVSSTDLVFTERPLAVEAFNHRLTAGGDFKAGVSVGYTGENYTLTTGLFGANFAASSDSSALGAANDEGWGVHGRGTFAPIQEKGKVLHLGASGYWRDAGGQNGFGGTSVRFRSGPEVSAVDNTRLVDTGNLAADTYTSAGAELGGIYGPFHAQAEYLVASVDQTAGLPSLDFDGGYVQLGYVLTGESRNYKNGLFSRVKPANPFSLKGGGAGAWEIATRFSTIDLNDDALRGGSQDNYTAALNWYPNEYIRVGVDYVRFDAERNGITTEGDAVVSRIGVAW</sequence>
<feature type="signal peptide" evidence="1">
    <location>
        <begin position="1"/>
        <end position="33"/>
    </location>
</feature>
<keyword evidence="3" id="KW-1185">Reference proteome</keyword>
<dbReference type="Gene3D" id="2.40.160.10">
    <property type="entry name" value="Porin"/>
    <property type="match status" value="1"/>
</dbReference>
<dbReference type="InterPro" id="IPR010870">
    <property type="entry name" value="Porin_O/P"/>
</dbReference>
<accession>A7HUV7</accession>
<evidence type="ECO:0000313" key="3">
    <source>
        <dbReference type="Proteomes" id="UP000006377"/>
    </source>
</evidence>
<dbReference type="InterPro" id="IPR023614">
    <property type="entry name" value="Porin_dom_sf"/>
</dbReference>
<dbReference type="OrthoDB" id="7217987at2"/>
<keyword evidence="1" id="KW-0732">Signal</keyword>
<dbReference type="KEGG" id="pla:Plav_2076"/>
<proteinExistence type="predicted"/>
<dbReference type="HOGENOM" id="CLU_031025_4_0_5"/>